<protein>
    <submittedName>
        <fullName evidence="1">Uncharacterized protein</fullName>
    </submittedName>
</protein>
<accession>A0A8S5V595</accession>
<sequence length="33" mass="3720">MEGYRIRKETEKNGRRLRGILVKKGCKEGGGSL</sequence>
<evidence type="ECO:0000313" key="1">
    <source>
        <dbReference type="EMBL" id="DAG01922.1"/>
    </source>
</evidence>
<name>A0A8S5V595_9CAUD</name>
<reference evidence="1" key="1">
    <citation type="journal article" date="2021" name="Proc. Natl. Acad. Sci. U.S.A.">
        <title>A Catalog of Tens of Thousands of Viruses from Human Metagenomes Reveals Hidden Associations with Chronic Diseases.</title>
        <authorList>
            <person name="Tisza M.J."/>
            <person name="Buck C.B."/>
        </authorList>
    </citation>
    <scope>NUCLEOTIDE SEQUENCE</scope>
    <source>
        <strain evidence="1">CtYaH2</strain>
    </source>
</reference>
<organism evidence="1">
    <name type="scientific">Siphoviridae sp. ctYaH2</name>
    <dbReference type="NCBI Taxonomy" id="2825549"/>
    <lineage>
        <taxon>Viruses</taxon>
        <taxon>Duplodnaviria</taxon>
        <taxon>Heunggongvirae</taxon>
        <taxon>Uroviricota</taxon>
        <taxon>Caudoviricetes</taxon>
    </lineage>
</organism>
<dbReference type="EMBL" id="BK016199">
    <property type="protein sequence ID" value="DAG01922.1"/>
    <property type="molecule type" value="Genomic_DNA"/>
</dbReference>
<proteinExistence type="predicted"/>